<dbReference type="PANTHER" id="PTHR34459:SF3">
    <property type="entry name" value="OS01G0264500 PROTEIN"/>
    <property type="match status" value="1"/>
</dbReference>
<dbReference type="PANTHER" id="PTHR34459">
    <property type="entry name" value="OS01G0264500 PROTEIN"/>
    <property type="match status" value="1"/>
</dbReference>
<evidence type="ECO:0000313" key="2">
    <source>
        <dbReference type="Proteomes" id="UP001630127"/>
    </source>
</evidence>
<name>A0ABD3AQA5_9GENT</name>
<organism evidence="1 2">
    <name type="scientific">Cinchona calisaya</name>
    <dbReference type="NCBI Taxonomy" id="153742"/>
    <lineage>
        <taxon>Eukaryota</taxon>
        <taxon>Viridiplantae</taxon>
        <taxon>Streptophyta</taxon>
        <taxon>Embryophyta</taxon>
        <taxon>Tracheophyta</taxon>
        <taxon>Spermatophyta</taxon>
        <taxon>Magnoliopsida</taxon>
        <taxon>eudicotyledons</taxon>
        <taxon>Gunneridae</taxon>
        <taxon>Pentapetalae</taxon>
        <taxon>asterids</taxon>
        <taxon>lamiids</taxon>
        <taxon>Gentianales</taxon>
        <taxon>Rubiaceae</taxon>
        <taxon>Cinchonoideae</taxon>
        <taxon>Cinchoneae</taxon>
        <taxon>Cinchona</taxon>
    </lineage>
</organism>
<comment type="caution">
    <text evidence="1">The sequence shown here is derived from an EMBL/GenBank/DDBJ whole genome shotgun (WGS) entry which is preliminary data.</text>
</comment>
<reference evidence="1 2" key="1">
    <citation type="submission" date="2024-11" db="EMBL/GenBank/DDBJ databases">
        <title>A near-complete genome assembly of Cinchona calisaya.</title>
        <authorList>
            <person name="Lian D.C."/>
            <person name="Zhao X.W."/>
            <person name="Wei L."/>
        </authorList>
    </citation>
    <scope>NUCLEOTIDE SEQUENCE [LARGE SCALE GENOMIC DNA]</scope>
    <source>
        <tissue evidence="1">Nenye</tissue>
    </source>
</reference>
<proteinExistence type="predicted"/>
<dbReference type="AlphaFoldDB" id="A0ABD3AQA5"/>
<keyword evidence="2" id="KW-1185">Reference proteome</keyword>
<gene>
    <name evidence="1" type="ORF">ACH5RR_006908</name>
</gene>
<dbReference type="EMBL" id="JBJUIK010000003">
    <property type="protein sequence ID" value="KAL3533387.1"/>
    <property type="molecule type" value="Genomic_DNA"/>
</dbReference>
<accession>A0ABD3AQA5</accession>
<sequence length="137" mass="14811">MRVHEIGRVVIQIGKGLIGAHEIETTFEKLRSIELRQVPPVIVFSSACAGLAGLANFTGGAVPTFAQLASSSYHTVISSSSLHPSSIKDDNMSRSKIPQLCKTHNQKVKQRLLAHLKDKASNYQSPAAQEFAPTIFG</sequence>
<dbReference type="Proteomes" id="UP001630127">
    <property type="component" value="Unassembled WGS sequence"/>
</dbReference>
<protein>
    <submittedName>
        <fullName evidence="1">Uncharacterized protein</fullName>
    </submittedName>
</protein>
<evidence type="ECO:0000313" key="1">
    <source>
        <dbReference type="EMBL" id="KAL3533387.1"/>
    </source>
</evidence>